<evidence type="ECO:0000256" key="2">
    <source>
        <dbReference type="ARBA" id="ARBA00010617"/>
    </source>
</evidence>
<sequence length="539" mass="62189">LISQAISTTAMAARSAQTVLQLGWGRRRQGFLQPRLASVGWSQVARAATETDAMPTLSHGERKLRSQEELPGPSVLGSLYWIFVKGYITRLHELQIIHKKMYGPLWRSKFGPYMNINIASAQLMEEVLRQEGKYPMRSDMAAWKEHRDQRNWAYGPFTEEGKQWHHLRSILNQRMLKPKEAALYIGAINEVVSDLIQKLYYLRETSQSGVMVRDLTNELYQFTFEGIAYILFETRIGCLQKKIPPKTQEFIDAIGCMMKTSAYVTLIPKWAQNLFPYWERYIEAWDTIFNFAKTLIDKKMENIQARLERGEKVEGEYLTYLLSSDKLNTHEVYGSIPELLLAGVDTTSNTLSWALYHLAKDQEIQSSLYKEVIDVIPEDRLPGIEDIQKMPLLKAVIKETLRRLYPVVPSNARIGVEKEIVVRDFCFPKMTMFHLCHFAISHDETEFPEPYKFIPERWFRDKGMMHHPFGSIPFGYGVRACLGRRIAELEMYVSLIRIMKVFEVKPDPNGGEVTAISRITMAPGNPINLQFIERSSTAL</sequence>
<dbReference type="GO" id="GO:0042359">
    <property type="term" value="P:vitamin D metabolic process"/>
    <property type="evidence" value="ECO:0007669"/>
    <property type="project" value="UniProtKB-ARBA"/>
</dbReference>
<dbReference type="GO" id="GO:0016705">
    <property type="term" value="F:oxidoreductase activity, acting on paired donors, with incorporation or reduction of molecular oxygen"/>
    <property type="evidence" value="ECO:0007669"/>
    <property type="project" value="InterPro"/>
</dbReference>
<keyword evidence="7 9" id="KW-0503">Monooxygenase</keyword>
<dbReference type="AlphaFoldDB" id="H3BCY8"/>
<dbReference type="Ensembl" id="ENSLACT00000019897.1">
    <property type="protein sequence ID" value="ENSLACP00000019759.1"/>
    <property type="gene ID" value="ENSLACG00000017374.1"/>
</dbReference>
<evidence type="ECO:0000256" key="3">
    <source>
        <dbReference type="ARBA" id="ARBA00022617"/>
    </source>
</evidence>
<proteinExistence type="inferred from homology"/>
<dbReference type="GO" id="GO:0005506">
    <property type="term" value="F:iron ion binding"/>
    <property type="evidence" value="ECO:0007669"/>
    <property type="project" value="InterPro"/>
</dbReference>
<evidence type="ECO:0000256" key="4">
    <source>
        <dbReference type="ARBA" id="ARBA00022723"/>
    </source>
</evidence>
<dbReference type="PRINTS" id="PR00463">
    <property type="entry name" value="EP450I"/>
</dbReference>
<dbReference type="Gene3D" id="1.10.630.10">
    <property type="entry name" value="Cytochrome P450"/>
    <property type="match status" value="1"/>
</dbReference>
<comment type="cofactor">
    <cofactor evidence="1 8">
        <name>heme</name>
        <dbReference type="ChEBI" id="CHEBI:30413"/>
    </cofactor>
</comment>
<keyword evidence="3 8" id="KW-0349">Heme</keyword>
<dbReference type="Pfam" id="PF00067">
    <property type="entry name" value="p450"/>
    <property type="match status" value="1"/>
</dbReference>
<dbReference type="GO" id="GO:0006700">
    <property type="term" value="P:C21-steroid hormone biosynthetic process"/>
    <property type="evidence" value="ECO:0007669"/>
    <property type="project" value="TreeGrafter"/>
</dbReference>
<keyword evidence="5 9" id="KW-0560">Oxidoreductase</keyword>
<comment type="similarity">
    <text evidence="2 9">Belongs to the cytochrome P450 family.</text>
</comment>
<evidence type="ECO:0000256" key="8">
    <source>
        <dbReference type="PIRSR" id="PIRSR602401-1"/>
    </source>
</evidence>
<dbReference type="GeneTree" id="ENSGT00950000182905"/>
<dbReference type="Bgee" id="ENSLACG00000017374">
    <property type="expression patterns" value="Expressed in pectoral fin and 2 other cell types or tissues"/>
</dbReference>
<dbReference type="PANTHER" id="PTHR24279:SF123">
    <property type="entry name" value="CYTOCHROME P450 FAMILY 27 SUBFAMILY A MEMBER 1"/>
    <property type="match status" value="1"/>
</dbReference>
<dbReference type="GO" id="GO:0034650">
    <property type="term" value="P:cortisol metabolic process"/>
    <property type="evidence" value="ECO:0007669"/>
    <property type="project" value="TreeGrafter"/>
</dbReference>
<feature type="binding site" description="axial binding residue" evidence="8">
    <location>
        <position position="481"/>
    </location>
    <ligand>
        <name>heme</name>
        <dbReference type="ChEBI" id="CHEBI:30413"/>
    </ligand>
    <ligandPart>
        <name>Fe</name>
        <dbReference type="ChEBI" id="CHEBI:18248"/>
    </ligandPart>
</feature>
<dbReference type="InterPro" id="IPR050479">
    <property type="entry name" value="CYP11_CYP27_families"/>
</dbReference>
<evidence type="ECO:0000256" key="1">
    <source>
        <dbReference type="ARBA" id="ARBA00001971"/>
    </source>
</evidence>
<dbReference type="PRINTS" id="PR00385">
    <property type="entry name" value="P450"/>
</dbReference>
<dbReference type="InterPro" id="IPR017972">
    <property type="entry name" value="Cyt_P450_CS"/>
</dbReference>
<dbReference type="GO" id="GO:0006704">
    <property type="term" value="P:glucocorticoid biosynthetic process"/>
    <property type="evidence" value="ECO:0007669"/>
    <property type="project" value="TreeGrafter"/>
</dbReference>
<keyword evidence="6 8" id="KW-0408">Iron</keyword>
<dbReference type="eggNOG" id="KOG0159">
    <property type="taxonomic scope" value="Eukaryota"/>
</dbReference>
<dbReference type="InterPro" id="IPR001128">
    <property type="entry name" value="Cyt_P450"/>
</dbReference>
<dbReference type="GO" id="GO:0008203">
    <property type="term" value="P:cholesterol metabolic process"/>
    <property type="evidence" value="ECO:0007669"/>
    <property type="project" value="TreeGrafter"/>
</dbReference>
<evidence type="ECO:0000256" key="9">
    <source>
        <dbReference type="RuleBase" id="RU000461"/>
    </source>
</evidence>
<evidence type="ECO:0000256" key="5">
    <source>
        <dbReference type="ARBA" id="ARBA00023002"/>
    </source>
</evidence>
<organism evidence="10 11">
    <name type="scientific">Latimeria chalumnae</name>
    <name type="common">Coelacanth</name>
    <dbReference type="NCBI Taxonomy" id="7897"/>
    <lineage>
        <taxon>Eukaryota</taxon>
        <taxon>Metazoa</taxon>
        <taxon>Chordata</taxon>
        <taxon>Craniata</taxon>
        <taxon>Vertebrata</taxon>
        <taxon>Euteleostomi</taxon>
        <taxon>Coelacanthiformes</taxon>
        <taxon>Coelacanthidae</taxon>
        <taxon>Latimeria</taxon>
    </lineage>
</organism>
<dbReference type="InterPro" id="IPR002401">
    <property type="entry name" value="Cyt_P450_E_grp-I"/>
</dbReference>
<evidence type="ECO:0000313" key="11">
    <source>
        <dbReference type="Proteomes" id="UP000008672"/>
    </source>
</evidence>
<dbReference type="EMBL" id="AFYH01036129">
    <property type="status" value="NOT_ANNOTATED_CDS"/>
    <property type="molecule type" value="Genomic_DNA"/>
</dbReference>
<protein>
    <submittedName>
        <fullName evidence="10">Cytochrome P450 family 27 subfamily A member 1</fullName>
    </submittedName>
</protein>
<dbReference type="PROSITE" id="PS00086">
    <property type="entry name" value="CYTOCHROME_P450"/>
    <property type="match status" value="1"/>
</dbReference>
<dbReference type="GO" id="GO:0004497">
    <property type="term" value="F:monooxygenase activity"/>
    <property type="evidence" value="ECO:0007669"/>
    <property type="project" value="UniProtKB-KW"/>
</dbReference>
<evidence type="ECO:0000256" key="7">
    <source>
        <dbReference type="ARBA" id="ARBA00023033"/>
    </source>
</evidence>
<reference evidence="11" key="1">
    <citation type="submission" date="2011-08" db="EMBL/GenBank/DDBJ databases">
        <title>The draft genome of Latimeria chalumnae.</title>
        <authorList>
            <person name="Di Palma F."/>
            <person name="Alfoldi J."/>
            <person name="Johnson J."/>
            <person name="Berlin A."/>
            <person name="Gnerre S."/>
            <person name="Jaffe D."/>
            <person name="MacCallum I."/>
            <person name="Young S."/>
            <person name="Walker B.J."/>
            <person name="Lander E."/>
            <person name="Lindblad-Toh K."/>
        </authorList>
    </citation>
    <scope>NUCLEOTIDE SEQUENCE [LARGE SCALE GENOMIC DNA]</scope>
    <source>
        <strain evidence="11">Wild caught</strain>
    </source>
</reference>
<dbReference type="InterPro" id="IPR036396">
    <property type="entry name" value="Cyt_P450_sf"/>
</dbReference>
<dbReference type="Proteomes" id="UP000008672">
    <property type="component" value="Unassembled WGS sequence"/>
</dbReference>
<name>H3BCY8_LATCH</name>
<keyword evidence="11" id="KW-1185">Reference proteome</keyword>
<evidence type="ECO:0000313" key="10">
    <source>
        <dbReference type="Ensembl" id="ENSLACP00000019759.1"/>
    </source>
</evidence>
<dbReference type="GO" id="GO:0020037">
    <property type="term" value="F:heme binding"/>
    <property type="evidence" value="ECO:0007669"/>
    <property type="project" value="InterPro"/>
</dbReference>
<dbReference type="GO" id="GO:0005743">
    <property type="term" value="C:mitochondrial inner membrane"/>
    <property type="evidence" value="ECO:0007669"/>
    <property type="project" value="TreeGrafter"/>
</dbReference>
<reference evidence="10" key="2">
    <citation type="submission" date="2025-08" db="UniProtKB">
        <authorList>
            <consortium name="Ensembl"/>
        </authorList>
    </citation>
    <scope>IDENTIFICATION</scope>
</reference>
<dbReference type="OMA" id="ANENIWK"/>
<dbReference type="PANTHER" id="PTHR24279">
    <property type="entry name" value="CYTOCHROME P450"/>
    <property type="match status" value="1"/>
</dbReference>
<dbReference type="EMBL" id="AFYH01036130">
    <property type="status" value="NOT_ANNOTATED_CDS"/>
    <property type="molecule type" value="Genomic_DNA"/>
</dbReference>
<dbReference type="FunCoup" id="H3BCY8">
    <property type="interactions" value="576"/>
</dbReference>
<reference evidence="10" key="3">
    <citation type="submission" date="2025-09" db="UniProtKB">
        <authorList>
            <consortium name="Ensembl"/>
        </authorList>
    </citation>
    <scope>IDENTIFICATION</scope>
</reference>
<keyword evidence="4 8" id="KW-0479">Metal-binding</keyword>
<dbReference type="GO" id="GO:0071375">
    <property type="term" value="P:cellular response to peptide hormone stimulus"/>
    <property type="evidence" value="ECO:0007669"/>
    <property type="project" value="TreeGrafter"/>
</dbReference>
<dbReference type="STRING" id="7897.ENSLACP00000019759"/>
<evidence type="ECO:0000256" key="6">
    <source>
        <dbReference type="ARBA" id="ARBA00023004"/>
    </source>
</evidence>
<dbReference type="FunFam" id="1.10.630.10:FF:000006">
    <property type="entry name" value="Cytochrome P450 302a1, mitochondrial"/>
    <property type="match status" value="1"/>
</dbReference>
<dbReference type="SUPFAM" id="SSF48264">
    <property type="entry name" value="Cytochrome P450"/>
    <property type="match status" value="1"/>
</dbReference>
<gene>
    <name evidence="10" type="primary">CYP27A1</name>
</gene>
<accession>H3BCY8</accession>
<dbReference type="CDD" id="cd20646">
    <property type="entry name" value="CYP27A1"/>
    <property type="match status" value="1"/>
</dbReference>
<dbReference type="HOGENOM" id="CLU_001570_28_3_1"/>
<dbReference type="InParanoid" id="H3BCY8"/>